<protein>
    <recommendedName>
        <fullName evidence="3">NACHT-NTPase and P-loop NTPases N-terminal domain-containing protein</fullName>
    </recommendedName>
</protein>
<accession>A0A6A6JSK7</accession>
<organism evidence="1 2">
    <name type="scientific">Westerdykella ornata</name>
    <dbReference type="NCBI Taxonomy" id="318751"/>
    <lineage>
        <taxon>Eukaryota</taxon>
        <taxon>Fungi</taxon>
        <taxon>Dikarya</taxon>
        <taxon>Ascomycota</taxon>
        <taxon>Pezizomycotina</taxon>
        <taxon>Dothideomycetes</taxon>
        <taxon>Pleosporomycetidae</taxon>
        <taxon>Pleosporales</taxon>
        <taxon>Sporormiaceae</taxon>
        <taxon>Westerdykella</taxon>
    </lineage>
</organism>
<evidence type="ECO:0000313" key="1">
    <source>
        <dbReference type="EMBL" id="KAF2279093.1"/>
    </source>
</evidence>
<evidence type="ECO:0008006" key="3">
    <source>
        <dbReference type="Google" id="ProtNLM"/>
    </source>
</evidence>
<dbReference type="GeneID" id="54551076"/>
<evidence type="ECO:0000313" key="2">
    <source>
        <dbReference type="Proteomes" id="UP000800097"/>
    </source>
</evidence>
<dbReference type="AlphaFoldDB" id="A0A6A6JSK7"/>
<dbReference type="OrthoDB" id="3559235at2759"/>
<sequence length="281" mass="30869">MAEIFGTALAAAGALEQTIKLIKRIRSARNSPKDLPPVLERHMKTVEETLKIVELIEDQEPLKTENIKSVLLKIQETGKSVTECLQEMNVALEKGGLKNFVHQMRSGSDDLARLDTLMRDLALSKVDLGVSLELVSVGLTYKVGEAIAVNTAVVEDLNSRLKAQLGDQYGLKLATIVQNRKANADGTVSLTAADIAELSAKPHDLESDDFGTHGQKYKKRIIKDNRALRQGFMLNVPVAGEQDIWDHIDEIEISNNLAEDGGTMFNYPVSKEVLLAGLARR</sequence>
<dbReference type="Proteomes" id="UP000800097">
    <property type="component" value="Unassembled WGS sequence"/>
</dbReference>
<dbReference type="RefSeq" id="XP_033656632.1">
    <property type="nucleotide sequence ID" value="XM_033797901.1"/>
</dbReference>
<dbReference type="EMBL" id="ML986487">
    <property type="protein sequence ID" value="KAF2279093.1"/>
    <property type="molecule type" value="Genomic_DNA"/>
</dbReference>
<name>A0A6A6JSK7_WESOR</name>
<proteinExistence type="predicted"/>
<gene>
    <name evidence="1" type="ORF">EI97DRAFT_431307</name>
</gene>
<reference evidence="1" key="1">
    <citation type="journal article" date="2020" name="Stud. Mycol.">
        <title>101 Dothideomycetes genomes: a test case for predicting lifestyles and emergence of pathogens.</title>
        <authorList>
            <person name="Haridas S."/>
            <person name="Albert R."/>
            <person name="Binder M."/>
            <person name="Bloem J."/>
            <person name="Labutti K."/>
            <person name="Salamov A."/>
            <person name="Andreopoulos B."/>
            <person name="Baker S."/>
            <person name="Barry K."/>
            <person name="Bills G."/>
            <person name="Bluhm B."/>
            <person name="Cannon C."/>
            <person name="Castanera R."/>
            <person name="Culley D."/>
            <person name="Daum C."/>
            <person name="Ezra D."/>
            <person name="Gonzalez J."/>
            <person name="Henrissat B."/>
            <person name="Kuo A."/>
            <person name="Liang C."/>
            <person name="Lipzen A."/>
            <person name="Lutzoni F."/>
            <person name="Magnuson J."/>
            <person name="Mondo S."/>
            <person name="Nolan M."/>
            <person name="Ohm R."/>
            <person name="Pangilinan J."/>
            <person name="Park H.-J."/>
            <person name="Ramirez L."/>
            <person name="Alfaro M."/>
            <person name="Sun H."/>
            <person name="Tritt A."/>
            <person name="Yoshinaga Y."/>
            <person name="Zwiers L.-H."/>
            <person name="Turgeon B."/>
            <person name="Goodwin S."/>
            <person name="Spatafora J."/>
            <person name="Crous P."/>
            <person name="Grigoriev I."/>
        </authorList>
    </citation>
    <scope>NUCLEOTIDE SEQUENCE</scope>
    <source>
        <strain evidence="1">CBS 379.55</strain>
    </source>
</reference>
<keyword evidence="2" id="KW-1185">Reference proteome</keyword>